<organism evidence="1 2">
    <name type="scientific">Armillaria borealis</name>
    <dbReference type="NCBI Taxonomy" id="47425"/>
    <lineage>
        <taxon>Eukaryota</taxon>
        <taxon>Fungi</taxon>
        <taxon>Dikarya</taxon>
        <taxon>Basidiomycota</taxon>
        <taxon>Agaricomycotina</taxon>
        <taxon>Agaricomycetes</taxon>
        <taxon>Agaricomycetidae</taxon>
        <taxon>Agaricales</taxon>
        <taxon>Marasmiineae</taxon>
        <taxon>Physalacriaceae</taxon>
        <taxon>Armillaria</taxon>
    </lineage>
</organism>
<dbReference type="AlphaFoldDB" id="A0AA39MD32"/>
<accession>A0AA39MD32</accession>
<evidence type="ECO:0000313" key="1">
    <source>
        <dbReference type="EMBL" id="KAK0429797.1"/>
    </source>
</evidence>
<keyword evidence="2" id="KW-1185">Reference proteome</keyword>
<dbReference type="Proteomes" id="UP001175226">
    <property type="component" value="Unassembled WGS sequence"/>
</dbReference>
<comment type="caution">
    <text evidence="1">The sequence shown here is derived from an EMBL/GenBank/DDBJ whole genome shotgun (WGS) entry which is preliminary data.</text>
</comment>
<sequence>METLTHTVVNVSKYEKMEGRLGHLELLRRERTVDSTLCHFECLCDKLDLTAANNGSQPVATDEPDEDLGSIVVPMALPESVVDPPLPVLRRRWIFWSKPCEVQPGRPHWCKRLNGFHYIATDKQGMRQALKFPWMMHTCPSCKCRSGTDYVVEVRQMVTQDIPAQPHLGIDVS</sequence>
<proteinExistence type="predicted"/>
<gene>
    <name evidence="1" type="ORF">EV421DRAFT_1745074</name>
</gene>
<name>A0AA39MD32_9AGAR</name>
<protein>
    <submittedName>
        <fullName evidence="1">Uncharacterized protein</fullName>
    </submittedName>
</protein>
<reference evidence="1" key="1">
    <citation type="submission" date="2023-06" db="EMBL/GenBank/DDBJ databases">
        <authorList>
            <consortium name="Lawrence Berkeley National Laboratory"/>
            <person name="Ahrendt S."/>
            <person name="Sahu N."/>
            <person name="Indic B."/>
            <person name="Wong-Bajracharya J."/>
            <person name="Merenyi Z."/>
            <person name="Ke H.-M."/>
            <person name="Monk M."/>
            <person name="Kocsube S."/>
            <person name="Drula E."/>
            <person name="Lipzen A."/>
            <person name="Balint B."/>
            <person name="Henrissat B."/>
            <person name="Andreopoulos B."/>
            <person name="Martin F.M."/>
            <person name="Harder C.B."/>
            <person name="Rigling D."/>
            <person name="Ford K.L."/>
            <person name="Foster G.D."/>
            <person name="Pangilinan J."/>
            <person name="Papanicolaou A."/>
            <person name="Barry K."/>
            <person name="LaButti K."/>
            <person name="Viragh M."/>
            <person name="Koriabine M."/>
            <person name="Yan M."/>
            <person name="Riley R."/>
            <person name="Champramary S."/>
            <person name="Plett K.L."/>
            <person name="Tsai I.J."/>
            <person name="Slot J."/>
            <person name="Sipos G."/>
            <person name="Plett J."/>
            <person name="Nagy L.G."/>
            <person name="Grigoriev I.V."/>
        </authorList>
    </citation>
    <scope>NUCLEOTIDE SEQUENCE</scope>
    <source>
        <strain evidence="1">FPL87.14</strain>
    </source>
</reference>
<evidence type="ECO:0000313" key="2">
    <source>
        <dbReference type="Proteomes" id="UP001175226"/>
    </source>
</evidence>
<dbReference type="EMBL" id="JAUEPT010000209">
    <property type="protein sequence ID" value="KAK0429797.1"/>
    <property type="molecule type" value="Genomic_DNA"/>
</dbReference>